<name>A0ABV8C0C3_9PSEU</name>
<dbReference type="EMBL" id="JBHRZI010000023">
    <property type="protein sequence ID" value="MFC3895432.1"/>
    <property type="molecule type" value="Genomic_DNA"/>
</dbReference>
<dbReference type="PANTHER" id="PTHR43767">
    <property type="entry name" value="LONG-CHAIN-FATTY-ACID--COA LIGASE"/>
    <property type="match status" value="1"/>
</dbReference>
<dbReference type="SUPFAM" id="SSF56801">
    <property type="entry name" value="Acetyl-CoA synthetase-like"/>
    <property type="match status" value="1"/>
</dbReference>
<reference evidence="3" key="1">
    <citation type="journal article" date="2019" name="Int. J. Syst. Evol. Microbiol.">
        <title>The Global Catalogue of Microorganisms (GCM) 10K type strain sequencing project: providing services to taxonomists for standard genome sequencing and annotation.</title>
        <authorList>
            <consortium name="The Broad Institute Genomics Platform"/>
            <consortium name="The Broad Institute Genome Sequencing Center for Infectious Disease"/>
            <person name="Wu L."/>
            <person name="Ma J."/>
        </authorList>
    </citation>
    <scope>NUCLEOTIDE SEQUENCE [LARGE SCALE GENOMIC DNA]</scope>
    <source>
        <strain evidence="3">CGMCC 4.7405</strain>
    </source>
</reference>
<sequence length="524" mass="56685">MQQKLFSGSGFYIGQMFREAASRHGAVPVVLDRPLDVAPESGLQHTYRSLADLVDRLADQLWTAGVRPASHVAIHKRDNADIALLGCAAARIGAIPVLLSPGLDAAAASILLGRLDRPLLVTDEATLSRLAAHTDIAALTSKRVLVNGVFPGAVTLDGLEVTGRARLVRLHPDEPAMITHSSGTTDVPKLAVHCARALWNRLVPQKAMALPVRGETAAFCMSFVHSRFYHALGTFLSGGSRLLLLVDHDPASVGPLLARWQPGVVETHPNTFVLWEDLADAPGAPLRNVRCFGSTFDAIHPRTVQRLLGASRRRGKYLMQLYGQSETGPVAVRLFTERGAARNGRLVGIGIPGFTKVRITDDSGAPVPRGTVGHIEARTRGRIITYQGAQDRYDAQLNGSWWRMGDMGTRSWWGGLNLIDREIDRIDDVDSNLRIEDVLMSRLDELREVVVVPGADGVAVPVVCTRTGAPLAQARWRSATADLPALATPQQWAFDDLPRTSTWKIKRVALAQLIAAGDSAVAHG</sequence>
<dbReference type="RefSeq" id="WP_382376977.1">
    <property type="nucleotide sequence ID" value="NZ_JBHRZI010000023.1"/>
</dbReference>
<comment type="caution">
    <text evidence="2">The sequence shown here is derived from an EMBL/GenBank/DDBJ whole genome shotgun (WGS) entry which is preliminary data.</text>
</comment>
<organism evidence="2 3">
    <name type="scientific">Lentzea rhizosphaerae</name>
    <dbReference type="NCBI Taxonomy" id="2041025"/>
    <lineage>
        <taxon>Bacteria</taxon>
        <taxon>Bacillati</taxon>
        <taxon>Actinomycetota</taxon>
        <taxon>Actinomycetes</taxon>
        <taxon>Pseudonocardiales</taxon>
        <taxon>Pseudonocardiaceae</taxon>
        <taxon>Lentzea</taxon>
    </lineage>
</organism>
<proteinExistence type="predicted"/>
<gene>
    <name evidence="2" type="ORF">ACFOWZ_28465</name>
</gene>
<dbReference type="InterPro" id="IPR050237">
    <property type="entry name" value="ATP-dep_AMP-bd_enzyme"/>
</dbReference>
<evidence type="ECO:0000313" key="2">
    <source>
        <dbReference type="EMBL" id="MFC3895432.1"/>
    </source>
</evidence>
<accession>A0ABV8C0C3</accession>
<dbReference type="InterPro" id="IPR042099">
    <property type="entry name" value="ANL_N_sf"/>
</dbReference>
<dbReference type="Pfam" id="PF00501">
    <property type="entry name" value="AMP-binding"/>
    <property type="match status" value="1"/>
</dbReference>
<protein>
    <submittedName>
        <fullName evidence="2">Class I adenylate-forming enzyme family protein</fullName>
    </submittedName>
</protein>
<dbReference type="Gene3D" id="3.30.300.30">
    <property type="match status" value="1"/>
</dbReference>
<feature type="domain" description="AMP-dependent synthetase/ligase" evidence="1">
    <location>
        <begin position="17"/>
        <end position="379"/>
    </location>
</feature>
<dbReference type="PANTHER" id="PTHR43767:SF1">
    <property type="entry name" value="NONRIBOSOMAL PEPTIDE SYNTHASE PES1 (EUROFUNG)-RELATED"/>
    <property type="match status" value="1"/>
</dbReference>
<keyword evidence="3" id="KW-1185">Reference proteome</keyword>
<dbReference type="Proteomes" id="UP001595690">
    <property type="component" value="Unassembled WGS sequence"/>
</dbReference>
<dbReference type="InterPro" id="IPR000873">
    <property type="entry name" value="AMP-dep_synth/lig_dom"/>
</dbReference>
<evidence type="ECO:0000313" key="3">
    <source>
        <dbReference type="Proteomes" id="UP001595690"/>
    </source>
</evidence>
<dbReference type="Gene3D" id="3.40.50.12780">
    <property type="entry name" value="N-terminal domain of ligase-like"/>
    <property type="match status" value="1"/>
</dbReference>
<dbReference type="InterPro" id="IPR045851">
    <property type="entry name" value="AMP-bd_C_sf"/>
</dbReference>
<evidence type="ECO:0000259" key="1">
    <source>
        <dbReference type="Pfam" id="PF00501"/>
    </source>
</evidence>